<dbReference type="PANTHER" id="PTHR35399:SF2">
    <property type="entry name" value="DUF839 DOMAIN-CONTAINING PROTEIN"/>
    <property type="match status" value="1"/>
</dbReference>
<name>A0A1U6IWT8_9SPHN</name>
<feature type="compositionally biased region" description="Basic and acidic residues" evidence="1">
    <location>
        <begin position="1"/>
        <end position="11"/>
    </location>
</feature>
<evidence type="ECO:0000313" key="2">
    <source>
        <dbReference type="EMBL" id="SLK12480.1"/>
    </source>
</evidence>
<feature type="region of interest" description="Disordered" evidence="1">
    <location>
        <begin position="662"/>
        <end position="691"/>
    </location>
</feature>
<dbReference type="STRING" id="428990.SAMN06295987_11917"/>
<dbReference type="PANTHER" id="PTHR35399">
    <property type="entry name" value="SLR8030 PROTEIN"/>
    <property type="match status" value="1"/>
</dbReference>
<evidence type="ECO:0008006" key="4">
    <source>
        <dbReference type="Google" id="ProtNLM"/>
    </source>
</evidence>
<organism evidence="2 3">
    <name type="scientific">Novosphingobium mathurense</name>
    <dbReference type="NCBI Taxonomy" id="428990"/>
    <lineage>
        <taxon>Bacteria</taxon>
        <taxon>Pseudomonadati</taxon>
        <taxon>Pseudomonadota</taxon>
        <taxon>Alphaproteobacteria</taxon>
        <taxon>Sphingomonadales</taxon>
        <taxon>Sphingomonadaceae</taxon>
        <taxon>Novosphingobium</taxon>
    </lineage>
</organism>
<dbReference type="AlphaFoldDB" id="A0A1U6IWT8"/>
<reference evidence="3" key="1">
    <citation type="submission" date="2017-02" db="EMBL/GenBank/DDBJ databases">
        <authorList>
            <person name="Varghese N."/>
            <person name="Submissions S."/>
        </authorList>
    </citation>
    <scope>NUCLEOTIDE SEQUENCE [LARGE SCALE GENOMIC DNA]</scope>
    <source>
        <strain evidence="3">SM117</strain>
    </source>
</reference>
<dbReference type="Proteomes" id="UP000190989">
    <property type="component" value="Unassembled WGS sequence"/>
</dbReference>
<proteinExistence type="predicted"/>
<dbReference type="Pfam" id="PF05787">
    <property type="entry name" value="PhoX"/>
    <property type="match status" value="1"/>
</dbReference>
<evidence type="ECO:0000256" key="1">
    <source>
        <dbReference type="SAM" id="MobiDB-lite"/>
    </source>
</evidence>
<sequence>NRVFRRGERPSKSHPRFGQTLFSKKFHETPIRQPVDRFRFPKSVIAPSPGCRGTGYGVSQSDHRKPASINNIGATMTDLLPPTPYSDGDVDTNDSLTPSLESLAAERFSRRQAIFGGAKASSLAFFGTAVLAACSSDDGNGEGPVVSAGDNAATSAGRIVTLTGSATGIKGLKSSGWSQTSGPNVEIMGSGNEVTFIAPAVEAATDLVFTYRATNIFGVSKTASTTVRVSPAVLGFAAVAKNLNDIVTVPEGYSVTVMTRLGDPLAAGVSAYANDGSDDNFAQRIGDHGDALHFFGLNAAGSRDDSSSIRGLMVQNHENLNVQYLHPNGPTTNGDGSRPAAEARKEIEAHGVSVSEYKDSGNLTWSYVQNSSFNRRITPNTPMSLHGPAAGSAMLVTKYAKDGKSGRGTINNCANGISGWATNLTCEENWAFYFRRDASDATARTARELTALSRYGVTSTSGNFSWSKATPSDDMFAKWNATILGASAADDYRNEPNQYGWVVEIDPYNPASTPRKRTALGRFGHEGAFVQIAAGQPVGVYMGDDSRREYLYKYVSNANWDAADANAADRLAVGDKYLDNGTLYVARFNADGTGEWLPLVFKQVPNRPAKGSTPEYVFADQADILINTRLAADALGATPMDRPEWTAGNPVTGEIYLTLTNNNASNRPLNGTDAANPRHYGDPKLSGSTGYGSPNGHIIRLREKANTTAATAFTWDIYLFGADSTDADPVNVNISGLTNDNDFSSPDGLYFSRKTNPAGQVKPVMWIQTDDGAMTDRTNCMMLAAMPGTVGDGGAKTITNKASGGSTAQQATIVGTAASAANLRRFLTGPVECEITGIDMTPDGRTLFVGIQHPGEDGTPAAPTSHWPDSQAGSAAATVRPRSAVIAITKNDGGVIAL</sequence>
<accession>A0A1U6IWT8</accession>
<dbReference type="InterPro" id="IPR008557">
    <property type="entry name" value="PhoX"/>
</dbReference>
<feature type="non-terminal residue" evidence="2">
    <location>
        <position position="1"/>
    </location>
</feature>
<dbReference type="EMBL" id="FVZE01000019">
    <property type="protein sequence ID" value="SLK12480.1"/>
    <property type="molecule type" value="Genomic_DNA"/>
</dbReference>
<keyword evidence="3" id="KW-1185">Reference proteome</keyword>
<protein>
    <recommendedName>
        <fullName evidence="4">Phosphatase</fullName>
    </recommendedName>
</protein>
<evidence type="ECO:0000313" key="3">
    <source>
        <dbReference type="Proteomes" id="UP000190989"/>
    </source>
</evidence>
<gene>
    <name evidence="2" type="ORF">SAMN06295987_11917</name>
</gene>
<feature type="region of interest" description="Disordered" evidence="1">
    <location>
        <begin position="1"/>
        <end position="20"/>
    </location>
</feature>